<dbReference type="GeneID" id="111448741"/>
<dbReference type="PROSITE" id="PS01359">
    <property type="entry name" value="ZF_PHD_1"/>
    <property type="match status" value="1"/>
</dbReference>
<keyword evidence="3" id="KW-0862">Zinc</keyword>
<dbReference type="PANTHER" id="PTHR47863">
    <property type="entry name" value="RING/FYVE/PHD ZINC FINGER SUPERFAMILY PROTEIN"/>
    <property type="match status" value="1"/>
</dbReference>
<feature type="region of interest" description="Disordered" evidence="5">
    <location>
        <begin position="608"/>
        <end position="634"/>
    </location>
</feature>
<dbReference type="InterPro" id="IPR011011">
    <property type="entry name" value="Znf_FYVE_PHD"/>
</dbReference>
<evidence type="ECO:0000313" key="7">
    <source>
        <dbReference type="Proteomes" id="UP000504609"/>
    </source>
</evidence>
<protein>
    <submittedName>
        <fullName evidence="8">Uncharacterized protein LOC111448741 isoform X1</fullName>
    </submittedName>
</protein>
<dbReference type="InterPro" id="IPR013083">
    <property type="entry name" value="Znf_RING/FYVE/PHD"/>
</dbReference>
<evidence type="ECO:0000256" key="5">
    <source>
        <dbReference type="SAM" id="MobiDB-lite"/>
    </source>
</evidence>
<dbReference type="InterPro" id="IPR019786">
    <property type="entry name" value="Zinc_finger_PHD-type_CS"/>
</dbReference>
<name>A0A6J1FXU9_CUCMO</name>
<dbReference type="PANTHER" id="PTHR47863:SF4">
    <property type="entry name" value="RING_FYVE_PHD ZINC FINGER SUPERFAMILY PROTEIN"/>
    <property type="match status" value="1"/>
</dbReference>
<dbReference type="AlphaFoldDB" id="A0A6J1FXU9"/>
<evidence type="ECO:0000256" key="2">
    <source>
        <dbReference type="ARBA" id="ARBA00022771"/>
    </source>
</evidence>
<keyword evidence="7" id="KW-1185">Reference proteome</keyword>
<organism evidence="7 8">
    <name type="scientific">Cucurbita moschata</name>
    <name type="common">Winter crookneck squash</name>
    <name type="synonym">Cucurbita pepo var. moschata</name>
    <dbReference type="NCBI Taxonomy" id="3662"/>
    <lineage>
        <taxon>Eukaryota</taxon>
        <taxon>Viridiplantae</taxon>
        <taxon>Streptophyta</taxon>
        <taxon>Embryophyta</taxon>
        <taxon>Tracheophyta</taxon>
        <taxon>Spermatophyta</taxon>
        <taxon>Magnoliopsida</taxon>
        <taxon>eudicotyledons</taxon>
        <taxon>Gunneridae</taxon>
        <taxon>Pentapetalae</taxon>
        <taxon>rosids</taxon>
        <taxon>fabids</taxon>
        <taxon>Cucurbitales</taxon>
        <taxon>Cucurbitaceae</taxon>
        <taxon>Cucurbiteae</taxon>
        <taxon>Cucurbita</taxon>
    </lineage>
</organism>
<reference evidence="8" key="1">
    <citation type="submission" date="2025-08" db="UniProtKB">
        <authorList>
            <consortium name="RefSeq"/>
        </authorList>
    </citation>
    <scope>IDENTIFICATION</scope>
    <source>
        <tissue evidence="8">Young leaves</tissue>
    </source>
</reference>
<dbReference type="GO" id="GO:0008270">
    <property type="term" value="F:zinc ion binding"/>
    <property type="evidence" value="ECO:0007669"/>
    <property type="project" value="UniProtKB-KW"/>
</dbReference>
<evidence type="ECO:0000259" key="6">
    <source>
        <dbReference type="PROSITE" id="PS50016"/>
    </source>
</evidence>
<dbReference type="Proteomes" id="UP000504609">
    <property type="component" value="Unplaced"/>
</dbReference>
<evidence type="ECO:0000256" key="4">
    <source>
        <dbReference type="PROSITE-ProRule" id="PRU00146"/>
    </source>
</evidence>
<feature type="domain" description="PHD-type" evidence="6">
    <location>
        <begin position="458"/>
        <end position="507"/>
    </location>
</feature>
<dbReference type="KEGG" id="cmos:111448741"/>
<evidence type="ECO:0000313" key="8">
    <source>
        <dbReference type="RefSeq" id="XP_022944233.1"/>
    </source>
</evidence>
<keyword evidence="2 4" id="KW-0863">Zinc-finger</keyword>
<dbReference type="SUPFAM" id="SSF57903">
    <property type="entry name" value="FYVE/PHD zinc finger"/>
    <property type="match status" value="1"/>
</dbReference>
<accession>A0A6J1FXU9</accession>
<evidence type="ECO:0000256" key="3">
    <source>
        <dbReference type="ARBA" id="ARBA00022833"/>
    </source>
</evidence>
<dbReference type="Gene3D" id="3.30.40.10">
    <property type="entry name" value="Zinc/RING finger domain, C3HC4 (zinc finger)"/>
    <property type="match status" value="1"/>
</dbReference>
<dbReference type="SMART" id="SM00249">
    <property type="entry name" value="PHD"/>
    <property type="match status" value="1"/>
</dbReference>
<dbReference type="RefSeq" id="XP_022944233.1">
    <property type="nucleotide sequence ID" value="XM_023088465.1"/>
</dbReference>
<evidence type="ECO:0000256" key="1">
    <source>
        <dbReference type="ARBA" id="ARBA00022723"/>
    </source>
</evidence>
<proteinExistence type="predicted"/>
<gene>
    <name evidence="8" type="primary">LOC111448741</name>
</gene>
<feature type="region of interest" description="Disordered" evidence="5">
    <location>
        <begin position="179"/>
        <end position="199"/>
    </location>
</feature>
<keyword evidence="1" id="KW-0479">Metal-binding</keyword>
<sequence>MENEHESASSSALAWRWTVEALASFKEVKHSLLRDVIDEGKELPEVTRKNAGEMIALRCLEGLFGPLNYSGENGPPAEQSKVMFDSSECCEDVLKRVCKETSKSALRVAEPDMSKWDVSPFIAQKRASMRCTLLQLQDSILDGTHPYADFLMQKSGLMPVKKQDRIFLNNGDLNKRCRRLDTSSSDPQAQKEKSRGSPVLLEEERRRLSVADPSTSSLLPSKRSIVDLTSEDEARQLLGCNDGYVNAKRRKVLDAHTSHSGHEVASSHGAEVFEASPEIVVPQERDDIDHQMTSVEDKVVEEEYFGSKKSGQYTATDELHQVESSTPCYTKLRPSLDVEMDEVISLEKSKDGNELPVEQKASNNSPVEGNLHDIITGDSEHDFGVDNHVNEMNTLSHCGFLPKTVDTDIDVGMNPDEEEKDMLSDSDGYHNRTIAAKKKEFISSQCMADRDSFLLAEGSVCVKCNEGGQLLSCNGSGCPLVVHDKCLDSSARMHGEGGFSCPFCLCSLAISEYLEAKKNAALAKKNIATFFRTCLGHHSIVIQEALQQKDLDPSRNARVEDAAKISEQHLENQDNQVTLDGEHVKEAVNHQSATVTDIEGRIELSKPLHIPNSNHRENEASSSRVAPDVLSGEKDGDELVNQECLGDVAELKDGLEATEQHDIYDTLHEDQGPVEAAAMQEGLQYHTDDKEEEPSYAINIGGEKYSDDDDNDQSIISRYSIRFRRKYHQLVSSYFCGS</sequence>
<dbReference type="PROSITE" id="PS50016">
    <property type="entry name" value="ZF_PHD_2"/>
    <property type="match status" value="1"/>
</dbReference>
<dbReference type="InterPro" id="IPR019787">
    <property type="entry name" value="Znf_PHD-finger"/>
</dbReference>
<dbReference type="InterPro" id="IPR001965">
    <property type="entry name" value="Znf_PHD"/>
</dbReference>